<name>A0A5M9K8G3_MONFR</name>
<evidence type="ECO:0000313" key="2">
    <source>
        <dbReference type="EMBL" id="KAA8576516.1"/>
    </source>
</evidence>
<keyword evidence="3" id="KW-1185">Reference proteome</keyword>
<gene>
    <name evidence="2" type="ORF">EYC84_006626</name>
</gene>
<evidence type="ECO:0000313" key="3">
    <source>
        <dbReference type="Proteomes" id="UP000322873"/>
    </source>
</evidence>
<comment type="caution">
    <text evidence="2">The sequence shown here is derived from an EMBL/GenBank/DDBJ whole genome shotgun (WGS) entry which is preliminary data.</text>
</comment>
<accession>A0A5M9K8G3</accession>
<proteinExistence type="predicted"/>
<dbReference type="EMBL" id="VICG01000001">
    <property type="protein sequence ID" value="KAA8576516.1"/>
    <property type="molecule type" value="Genomic_DNA"/>
</dbReference>
<organism evidence="2 3">
    <name type="scientific">Monilinia fructicola</name>
    <name type="common">Brown rot fungus</name>
    <name type="synonym">Ciboria fructicola</name>
    <dbReference type="NCBI Taxonomy" id="38448"/>
    <lineage>
        <taxon>Eukaryota</taxon>
        <taxon>Fungi</taxon>
        <taxon>Dikarya</taxon>
        <taxon>Ascomycota</taxon>
        <taxon>Pezizomycotina</taxon>
        <taxon>Leotiomycetes</taxon>
        <taxon>Helotiales</taxon>
        <taxon>Sclerotiniaceae</taxon>
        <taxon>Monilinia</taxon>
    </lineage>
</organism>
<sequence length="124" mass="13505">MHSKIATSASHNTAPVSSQRGLSRPISTSLSHLHPRLIEPILHILFLGPTHLSPTHISFSPTKCANTQGTTMSILHVLIPALTTSEPPSMAAKIDNAQRVPMSDTLSCRDTVLYAHDHRPLQNF</sequence>
<evidence type="ECO:0000256" key="1">
    <source>
        <dbReference type="SAM" id="MobiDB-lite"/>
    </source>
</evidence>
<dbReference type="Proteomes" id="UP000322873">
    <property type="component" value="Unassembled WGS sequence"/>
</dbReference>
<protein>
    <submittedName>
        <fullName evidence="2">Uncharacterized protein</fullName>
    </submittedName>
</protein>
<feature type="region of interest" description="Disordered" evidence="1">
    <location>
        <begin position="1"/>
        <end position="23"/>
    </location>
</feature>
<reference evidence="2 3" key="1">
    <citation type="submission" date="2019-06" db="EMBL/GenBank/DDBJ databases">
        <title>Genome Sequence of the Brown Rot Fungal Pathogen Monilinia fructicola.</title>
        <authorList>
            <person name="De Miccolis Angelini R.M."/>
            <person name="Landi L."/>
            <person name="Abate D."/>
            <person name="Pollastro S."/>
            <person name="Romanazzi G."/>
            <person name="Faretra F."/>
        </authorList>
    </citation>
    <scope>NUCLEOTIDE SEQUENCE [LARGE SCALE GENOMIC DNA]</scope>
    <source>
        <strain evidence="2 3">Mfrc123</strain>
    </source>
</reference>
<dbReference type="AlphaFoldDB" id="A0A5M9K8G3"/>